<keyword evidence="4 7" id="KW-0812">Transmembrane</keyword>
<dbReference type="SUPFAM" id="SSF53448">
    <property type="entry name" value="Nucleotide-diphospho-sugar transferases"/>
    <property type="match status" value="1"/>
</dbReference>
<organism evidence="9 10">
    <name type="scientific">Thermovenabulum gondwanense</name>
    <dbReference type="NCBI Taxonomy" id="520767"/>
    <lineage>
        <taxon>Bacteria</taxon>
        <taxon>Bacillati</taxon>
        <taxon>Bacillota</taxon>
        <taxon>Clostridia</taxon>
        <taxon>Thermosediminibacterales</taxon>
        <taxon>Thermosediminibacteraceae</taxon>
        <taxon>Thermovenabulum</taxon>
    </lineage>
</organism>
<dbReference type="EC" id="2.4.1.-" evidence="9"/>
<dbReference type="InterPro" id="IPR001173">
    <property type="entry name" value="Glyco_trans_2-like"/>
</dbReference>
<proteinExistence type="predicted"/>
<evidence type="ECO:0000256" key="1">
    <source>
        <dbReference type="ARBA" id="ARBA00004141"/>
    </source>
</evidence>
<reference evidence="9 10" key="1">
    <citation type="submission" date="2015-12" db="EMBL/GenBank/DDBJ databases">
        <title>Draft genome of Thermovenabulum gondwanense isolated from a red thermophilic microbial mat colonisisng an outflow channel of a bore well.</title>
        <authorList>
            <person name="Patel B.K."/>
        </authorList>
    </citation>
    <scope>NUCLEOTIDE SEQUENCE [LARGE SCALE GENOMIC DNA]</scope>
    <source>
        <strain evidence="9 10">R270</strain>
    </source>
</reference>
<evidence type="ECO:0000313" key="9">
    <source>
        <dbReference type="EMBL" id="KYO68050.1"/>
    </source>
</evidence>
<evidence type="ECO:0000256" key="2">
    <source>
        <dbReference type="ARBA" id="ARBA00022676"/>
    </source>
</evidence>
<dbReference type="GO" id="GO:0016020">
    <property type="term" value="C:membrane"/>
    <property type="evidence" value="ECO:0007669"/>
    <property type="project" value="UniProtKB-SubCell"/>
</dbReference>
<evidence type="ECO:0000256" key="7">
    <source>
        <dbReference type="SAM" id="Phobius"/>
    </source>
</evidence>
<protein>
    <submittedName>
        <fullName evidence="9">Poly-beta-1,6-N-acetyl-D-glucosamine synthase</fullName>
        <ecNumber evidence="9">2.4.1.-</ecNumber>
    </submittedName>
</protein>
<keyword evidence="5 7" id="KW-1133">Transmembrane helix</keyword>
<name>A0A161PWM1_9FIRM</name>
<comment type="caution">
    <text evidence="9">The sequence shown here is derived from an EMBL/GenBank/DDBJ whole genome shotgun (WGS) entry which is preliminary data.</text>
</comment>
<evidence type="ECO:0000256" key="3">
    <source>
        <dbReference type="ARBA" id="ARBA00022679"/>
    </source>
</evidence>
<feature type="transmembrane region" description="Helical" evidence="7">
    <location>
        <begin position="414"/>
        <end position="437"/>
    </location>
</feature>
<evidence type="ECO:0000313" key="10">
    <source>
        <dbReference type="Proteomes" id="UP000075737"/>
    </source>
</evidence>
<dbReference type="RefSeq" id="WP_068747533.1">
    <property type="nucleotide sequence ID" value="NZ_LOHZ01000019.1"/>
</dbReference>
<sequence length="470" mass="55251">MELPQIIYIIAVFLYLFFFVLFLRYFFWMNYSNKYYWSRRRPLSLLDLKRIAREKNKKIPMFSILVPAREEAQVIGQTIENLAKLNYPHNLLEIIVITDEKELEKGTAVTTQQVVEQKIEEFKKRKNAPILKHVMVPYDFDGFYQGMCIGKSVPSTKGRALNYGLSFIDKNSDICGFYDAESHPEKDVLLYIAYRWLSSDRKNLIWQGPVFQVRNFFFLSPITKIASLYQALAHEWYMPVLMRQLPFVGGTNLFIESKLLKEIGGFDYNALTEDLEIGVRAYLEKDAWPEYFPYVSTEQTPENYKSFFRQRLRWASGHIQVIEKFRKVNNYDLQKKKAIIKNLLLKGEVEWTLYQLAVLIPVAVLILSLKGLIKPVFLPAPLEWTLRSFVFIYFGFTYYLYIKYLKFMKTRSKLHTFTALLQLLFLPLAGFLLPLPYTSALILRALNKQPKVWVKTPRTQEAVDLSVKNI</sequence>
<dbReference type="InterPro" id="IPR029044">
    <property type="entry name" value="Nucleotide-diphossugar_trans"/>
</dbReference>
<comment type="subcellular location">
    <subcellularLocation>
        <location evidence="1">Membrane</location>
        <topology evidence="1">Multi-pass membrane protein</topology>
    </subcellularLocation>
</comment>
<feature type="transmembrane region" description="Helical" evidence="7">
    <location>
        <begin position="6"/>
        <end position="27"/>
    </location>
</feature>
<dbReference type="Proteomes" id="UP000075737">
    <property type="component" value="Unassembled WGS sequence"/>
</dbReference>
<dbReference type="PANTHER" id="PTHR43867">
    <property type="entry name" value="CELLULOSE SYNTHASE CATALYTIC SUBUNIT A [UDP-FORMING]"/>
    <property type="match status" value="1"/>
</dbReference>
<feature type="transmembrane region" description="Helical" evidence="7">
    <location>
        <begin position="384"/>
        <end position="402"/>
    </location>
</feature>
<evidence type="ECO:0000256" key="5">
    <source>
        <dbReference type="ARBA" id="ARBA00022989"/>
    </source>
</evidence>
<keyword evidence="3 9" id="KW-0808">Transferase</keyword>
<feature type="domain" description="Glycosyltransferase 2-like" evidence="8">
    <location>
        <begin position="179"/>
        <end position="395"/>
    </location>
</feature>
<evidence type="ECO:0000256" key="4">
    <source>
        <dbReference type="ARBA" id="ARBA00022692"/>
    </source>
</evidence>
<evidence type="ECO:0000259" key="8">
    <source>
        <dbReference type="Pfam" id="PF13632"/>
    </source>
</evidence>
<feature type="transmembrane region" description="Helical" evidence="7">
    <location>
        <begin position="351"/>
        <end position="372"/>
    </location>
</feature>
<dbReference type="GO" id="GO:0016757">
    <property type="term" value="F:glycosyltransferase activity"/>
    <property type="evidence" value="ECO:0007669"/>
    <property type="project" value="UniProtKB-KW"/>
</dbReference>
<dbReference type="OrthoDB" id="9768769at2"/>
<dbReference type="InterPro" id="IPR050321">
    <property type="entry name" value="Glycosyltr_2/OpgH_subfam"/>
</dbReference>
<dbReference type="PANTHER" id="PTHR43867:SF2">
    <property type="entry name" value="CELLULOSE SYNTHASE CATALYTIC SUBUNIT A [UDP-FORMING]"/>
    <property type="match status" value="1"/>
</dbReference>
<dbReference type="STRING" id="520767.ATZ99_03610"/>
<dbReference type="Gene3D" id="3.90.550.10">
    <property type="entry name" value="Spore Coat Polysaccharide Biosynthesis Protein SpsA, Chain A"/>
    <property type="match status" value="1"/>
</dbReference>
<dbReference type="AlphaFoldDB" id="A0A161PWM1"/>
<dbReference type="EMBL" id="LOHZ01000019">
    <property type="protein sequence ID" value="KYO68050.1"/>
    <property type="molecule type" value="Genomic_DNA"/>
</dbReference>
<gene>
    <name evidence="9" type="primary">icaA</name>
    <name evidence="9" type="ORF">ATZ99_03610</name>
</gene>
<evidence type="ECO:0000256" key="6">
    <source>
        <dbReference type="ARBA" id="ARBA00023136"/>
    </source>
</evidence>
<keyword evidence="2 9" id="KW-0328">Glycosyltransferase</keyword>
<accession>A0A161PWM1</accession>
<dbReference type="Pfam" id="PF13632">
    <property type="entry name" value="Glyco_trans_2_3"/>
    <property type="match status" value="1"/>
</dbReference>
<keyword evidence="10" id="KW-1185">Reference proteome</keyword>
<keyword evidence="6 7" id="KW-0472">Membrane</keyword>